<keyword evidence="1" id="KW-0175">Coiled coil</keyword>
<gene>
    <name evidence="2" type="ORF">QR297_15555</name>
</gene>
<protein>
    <submittedName>
        <fullName evidence="2">Uncharacterized protein</fullName>
    </submittedName>
</protein>
<reference evidence="2 3" key="1">
    <citation type="journal article" date="2023" name="J Bioinform Genom">
        <title>Complete genome sequence of the bacterium Pseudomonas shirazica hy376 from natural waters of algiers.</title>
        <authorList>
            <person name="Haffaressas Y."/>
            <person name="Seghouani N."/>
            <person name="Arzamasceva V.O."/>
            <person name="Tepeeva A.N."/>
            <person name="Vasilenko O.V."/>
        </authorList>
    </citation>
    <scope>NUCLEOTIDE SEQUENCE [LARGE SCALE GENOMIC DNA]</scope>
    <source>
        <strain evidence="2 3">HY376</strain>
    </source>
</reference>
<sequence>MAIDAVKKGFIEGLKFVNSPTSYLVDAFEESVKERPEPAGIDDLRVETERRELEMRMSEAEARVAQELAIARRIETAYEVEMTEYFEYAGKGHVGVSAEGEAFSIGAGGSGRRVSKRKFVFKGHPDLAQIEVGLERTQEPATAVNNA</sequence>
<evidence type="ECO:0000256" key="1">
    <source>
        <dbReference type="SAM" id="Coils"/>
    </source>
</evidence>
<evidence type="ECO:0000313" key="3">
    <source>
        <dbReference type="Proteomes" id="UP001258940"/>
    </source>
</evidence>
<proteinExistence type="predicted"/>
<keyword evidence="3" id="KW-1185">Reference proteome</keyword>
<dbReference type="RefSeq" id="WP_236222529.1">
    <property type="nucleotide sequence ID" value="NZ_CP127845.1"/>
</dbReference>
<organism evidence="2 3">
    <name type="scientific">Pseudomonas shirazica</name>
    <dbReference type="NCBI Taxonomy" id="1940636"/>
    <lineage>
        <taxon>Bacteria</taxon>
        <taxon>Pseudomonadati</taxon>
        <taxon>Pseudomonadota</taxon>
        <taxon>Gammaproteobacteria</taxon>
        <taxon>Pseudomonadales</taxon>
        <taxon>Pseudomonadaceae</taxon>
        <taxon>Pseudomonas</taxon>
    </lineage>
</organism>
<name>A0ABY9SIQ6_9PSED</name>
<feature type="coiled-coil region" evidence="1">
    <location>
        <begin position="43"/>
        <end position="70"/>
    </location>
</feature>
<evidence type="ECO:0000313" key="2">
    <source>
        <dbReference type="EMBL" id="WMY83393.1"/>
    </source>
</evidence>
<accession>A0ABY9SIQ6</accession>
<dbReference type="EMBL" id="CP127845">
    <property type="protein sequence ID" value="WMY83393.1"/>
    <property type="molecule type" value="Genomic_DNA"/>
</dbReference>
<dbReference type="Proteomes" id="UP001258940">
    <property type="component" value="Chromosome"/>
</dbReference>